<feature type="chain" id="PRO_5043319180" evidence="1">
    <location>
        <begin position="23"/>
        <end position="218"/>
    </location>
</feature>
<dbReference type="EMBL" id="JANRHJ010000016">
    <property type="protein sequence ID" value="MCR8874972.1"/>
    <property type="molecule type" value="Genomic_DNA"/>
</dbReference>
<reference evidence="3 4" key="1">
    <citation type="submission" date="2022-08" db="EMBL/GenBank/DDBJ databases">
        <authorList>
            <person name="Zeman M."/>
            <person name="Kubasova T."/>
        </authorList>
    </citation>
    <scope>NUCLEOTIDE SEQUENCE [LARGE SCALE GENOMIC DNA]</scope>
    <source>
        <strain evidence="3 4">ET62</strain>
    </source>
</reference>
<evidence type="ECO:0000259" key="2">
    <source>
        <dbReference type="Pfam" id="PF17415"/>
    </source>
</evidence>
<dbReference type="InterPro" id="IPR035376">
    <property type="entry name" value="NigD_C"/>
</dbReference>
<keyword evidence="1" id="KW-0732">Signal</keyword>
<organism evidence="3 4">
    <name type="scientific">Phocaeicola barnesiae</name>
    <dbReference type="NCBI Taxonomy" id="376804"/>
    <lineage>
        <taxon>Bacteria</taxon>
        <taxon>Pseudomonadati</taxon>
        <taxon>Bacteroidota</taxon>
        <taxon>Bacteroidia</taxon>
        <taxon>Bacteroidales</taxon>
        <taxon>Bacteroidaceae</taxon>
        <taxon>Phocaeicola</taxon>
    </lineage>
</organism>
<dbReference type="Gene3D" id="2.60.40.2370">
    <property type="entry name" value="NigD-like, C-terminal beta sandwich domain"/>
    <property type="match status" value="1"/>
</dbReference>
<dbReference type="RefSeq" id="WP_018711685.1">
    <property type="nucleotide sequence ID" value="NZ_CAUCAW010000043.1"/>
</dbReference>
<dbReference type="Pfam" id="PF17415">
    <property type="entry name" value="NigD_C"/>
    <property type="match status" value="1"/>
</dbReference>
<keyword evidence="4" id="KW-1185">Reference proteome</keyword>
<sequence length="218" mass="24912">MNRLLAYTFLTILLLLCGSCQEDDYVYPDVLTELAEAQTNDKGTLTYLLTDKGDKYRVLEREGLEGLTPDSIYRALCVYQVTDTQGKTVQLYSAQKVLSMLPKPASAFTDGVRTDPLDIQSIWLSGRYLNMVLLPMAKDKSHIYHFVENGLTQRTEGGNQLELTLYHDQNGDYEAFTRKTYLSIPLWEYGDKLGTGDRIILHIRTYQEGETTREFMIP</sequence>
<proteinExistence type="predicted"/>
<dbReference type="Gene3D" id="2.40.50.500">
    <property type="entry name" value="NigD-like N-terminal OB domain"/>
    <property type="match status" value="1"/>
</dbReference>
<dbReference type="GeneID" id="82444089"/>
<feature type="signal peptide" evidence="1">
    <location>
        <begin position="1"/>
        <end position="22"/>
    </location>
</feature>
<evidence type="ECO:0000313" key="4">
    <source>
        <dbReference type="Proteomes" id="UP001204579"/>
    </source>
</evidence>
<name>A0AAW5N8W9_9BACT</name>
<evidence type="ECO:0000313" key="3">
    <source>
        <dbReference type="EMBL" id="MCR8874972.1"/>
    </source>
</evidence>
<dbReference type="InterPro" id="IPR038143">
    <property type="entry name" value="NigD-like_C_dom_sf"/>
</dbReference>
<protein>
    <submittedName>
        <fullName evidence="3">NigD-like protein</fullName>
    </submittedName>
</protein>
<dbReference type="InterPro" id="IPR038179">
    <property type="entry name" value="NigD-like_N_sf"/>
</dbReference>
<gene>
    <name evidence="3" type="ORF">NW209_13280</name>
</gene>
<accession>A0AAW5N8W9</accession>
<feature type="domain" description="NigD-like C-terminal" evidence="2">
    <location>
        <begin position="108"/>
        <end position="215"/>
    </location>
</feature>
<comment type="caution">
    <text evidence="3">The sequence shown here is derived from an EMBL/GenBank/DDBJ whole genome shotgun (WGS) entry which is preliminary data.</text>
</comment>
<evidence type="ECO:0000256" key="1">
    <source>
        <dbReference type="SAM" id="SignalP"/>
    </source>
</evidence>
<dbReference type="AlphaFoldDB" id="A0AAW5N8W9"/>
<dbReference type="Proteomes" id="UP001204579">
    <property type="component" value="Unassembled WGS sequence"/>
</dbReference>